<name>A0ABS8CVW7_9FIRM</name>
<keyword evidence="1" id="KW-0238">DNA-binding</keyword>
<dbReference type="NCBIfam" id="TIGR01766">
    <property type="entry name" value="IS200/IS605 family accessory protein TnpB-like domain"/>
    <property type="match status" value="1"/>
</dbReference>
<gene>
    <name evidence="4" type="ORF">LIP50_04095</name>
</gene>
<evidence type="ECO:0000259" key="3">
    <source>
        <dbReference type="Pfam" id="PF07282"/>
    </source>
</evidence>
<reference evidence="4 5" key="1">
    <citation type="submission" date="2021-10" db="EMBL/GenBank/DDBJ databases">
        <title>Collection of gut derived symbiotic bacterial strains cultured from healthy donors.</title>
        <authorList>
            <person name="Lin H."/>
            <person name="Littmann E."/>
            <person name="Claire K."/>
            <person name="Pamer E."/>
        </authorList>
    </citation>
    <scope>NUCLEOTIDE SEQUENCE [LARGE SCALE GENOMIC DNA]</scope>
    <source>
        <strain evidence="4 5">MSK.17.68</strain>
    </source>
</reference>
<evidence type="ECO:0000313" key="5">
    <source>
        <dbReference type="Proteomes" id="UP001299409"/>
    </source>
</evidence>
<dbReference type="Proteomes" id="UP001299409">
    <property type="component" value="Unassembled WGS sequence"/>
</dbReference>
<feature type="coiled-coil region" evidence="2">
    <location>
        <begin position="57"/>
        <end position="108"/>
    </location>
</feature>
<dbReference type="PANTHER" id="PTHR30405">
    <property type="entry name" value="TRANSPOSASE"/>
    <property type="match status" value="1"/>
</dbReference>
<sequence>MITVRKLKLTIVGDEETRNQQYKLIRDEQYQQYRALNLCMSLLSTYNILNNWNSGAENKLNSQIEKLNKKVEKNKNDLKKDNLKENRIKKINESIQTLTKEKEKLQQEYLSSSEYRSDIDKKVKEMYIDDLYTVVQSQVNFKSKDMMSLVTQRAKKDFTTALKNGMAKGERSLTNYKRDFPLMTRGERWLKFEYDEDSDDIYINWLHGIRFKVVLGYKKNENSIELRHTLHKVINKEYKICDSSMQFDRNNNLILNLTLDIPLNIKNEHIEGRTLGVDLGIKYPAYVCLSDDTYKRKSIGCAEDFIKFREQIRARRYRLQKQLSMVKGGKGRNKKLQALDRIKDKERNFVKTYNHMISKNVVEFAKNHKCESINLEKLTKYGFPNMILSKWSYYELQNMIEYKAEREGISVKYVDPAYTSQTCSKCGHVDKENRTSQEKFKCIECGFELNADHNAAINIARSNNYVK</sequence>
<dbReference type="InterPro" id="IPR010095">
    <property type="entry name" value="Cas12f1-like_TNB"/>
</dbReference>
<comment type="caution">
    <text evidence="4">The sequence shown here is derived from an EMBL/GenBank/DDBJ whole genome shotgun (WGS) entry which is preliminary data.</text>
</comment>
<dbReference type="EMBL" id="JAJBMB010000003">
    <property type="protein sequence ID" value="MCB5445380.1"/>
    <property type="molecule type" value="Genomic_DNA"/>
</dbReference>
<keyword evidence="2" id="KW-0175">Coiled coil</keyword>
<proteinExistence type="predicted"/>
<dbReference type="NCBIfam" id="NF040570">
    <property type="entry name" value="guided_TnpB"/>
    <property type="match status" value="1"/>
</dbReference>
<organism evidence="4 5">
    <name type="scientific">Intestinibacter bartlettii</name>
    <dbReference type="NCBI Taxonomy" id="261299"/>
    <lineage>
        <taxon>Bacteria</taxon>
        <taxon>Bacillati</taxon>
        <taxon>Bacillota</taxon>
        <taxon>Clostridia</taxon>
        <taxon>Peptostreptococcales</taxon>
        <taxon>Peptostreptococcaceae</taxon>
        <taxon>Intestinibacter</taxon>
    </lineage>
</organism>
<keyword evidence="5" id="KW-1185">Reference proteome</keyword>
<evidence type="ECO:0000256" key="1">
    <source>
        <dbReference type="ARBA" id="ARBA00023125"/>
    </source>
</evidence>
<dbReference type="RefSeq" id="WP_226915356.1">
    <property type="nucleotide sequence ID" value="NZ_DBFPAC010000289.1"/>
</dbReference>
<protein>
    <submittedName>
        <fullName evidence="4">Transposase</fullName>
    </submittedName>
</protein>
<dbReference type="InterPro" id="IPR051399">
    <property type="entry name" value="RNA-guided_DNA_endo/Transpos"/>
</dbReference>
<evidence type="ECO:0000313" key="4">
    <source>
        <dbReference type="EMBL" id="MCB5445380.1"/>
    </source>
</evidence>
<dbReference type="PANTHER" id="PTHR30405:SF11">
    <property type="entry name" value="RNA-GUIDED DNA ENDONUCLEASE RV2885C-RELATED"/>
    <property type="match status" value="1"/>
</dbReference>
<dbReference type="Pfam" id="PF07282">
    <property type="entry name" value="Cas12f1-like_TNB"/>
    <property type="match status" value="1"/>
</dbReference>
<feature type="domain" description="Cas12f1-like TNB" evidence="3">
    <location>
        <begin position="393"/>
        <end position="459"/>
    </location>
</feature>
<evidence type="ECO:0000256" key="2">
    <source>
        <dbReference type="SAM" id="Coils"/>
    </source>
</evidence>
<accession>A0ABS8CVW7</accession>